<dbReference type="InParanoid" id="A0A0G4GPF2"/>
<feature type="compositionally biased region" description="Low complexity" evidence="2">
    <location>
        <begin position="1631"/>
        <end position="1642"/>
    </location>
</feature>
<evidence type="ECO:0000256" key="2">
    <source>
        <dbReference type="SAM" id="MobiDB-lite"/>
    </source>
</evidence>
<dbReference type="EMBL" id="CDMY01000748">
    <property type="protein sequence ID" value="CEM32260.1"/>
    <property type="molecule type" value="Genomic_DNA"/>
</dbReference>
<accession>A0A0G4GPF2</accession>
<sequence length="1951" mass="210741">MILMVTVWAEMRQAHCKVTLGCLTEIIYYLEGARRKPPIADADVAFPTEPTDYLQVWRVKEVVDPSAPESSSRRVRIDDPIPLLSPDGTAFVPPCLDSEEVYTILHIRCEASGQRRSVGVGGAGAPCCVEGDLARVLEESETNVREYTRQTTSWALQHSDSLHSRPSPSPSSPSPVSRVIRCDCYSWIGTHAPDQVECHGDFLATKLQQVLVDWGLFKRYWCELAASFVLLPPSPDAASLTPLHTTYGALASRNLFLHNLCSPHPVNNLTAHDDGEAMRTYSSGRGAGVALDTDRTIARPSLGTPPPASGQVCARYEELSRVLCSMVDQGVHLTPSTAPAQTHRQQQSRHPPAPLSATSSDASSAFQTPGRNKEAVVVGEHQHQHHHPAAEPAAPYAAAPVLTRGGGKKPVVPAVMPRLNLAGLADVKPKISPRPAGAQPTAGASLGGGGGDVSHRKGSSRQGRHRADETSASVSADMMDTDMADHHRYRCTSPPPIRLTPPVAQPSEKRPQKSEPPSLSHLVSPLPPPNTPMVSRPPSPRPSRQSSFEDMSSSTQQQRACLSFLHPHRLAPPSNHMPGPSSILFSNAPTIYELGRSLIPAHGLVQELLELQLKHKTLQKACQRVKEAQRAHKIGRRNSFSRHTEQQIQQLKDQVRALEDDHSEKGKRTRFIEALEDSKERAEAELQVARQKITDESRRVAMLERAKQQLEQQLGQRDAAISRLTEQLADTQIKVTELEHETVLLSEAADEATERQLDTINTLEEEQRQRLMQHRIKMHKKVAKVAARRKKLAEGSKLLVGQRTNLTQKLETSASARFLLSAVFQAWKQTSPPTRHQQQVDSAAVDWLLEEERRFYKGIIQDYKEEITANARYVERELGHMRDELGWTKADLEVARKDASPATNIHLASVSMARTLSQELRSLLVEREAEIEVERERNDYAAFDNERLEGRVADLTQQLAAVMQERDTLQAHLTEARAAGPSSAPPLAAPPAPPAGPSPPTQQTDGGLFVEPNPQSSVVAEEVEGPASSQRGSLEGGGGGVQYPPPHLVRRDLMPDSEDLLPPVVLPGLPVSRDLSQQRNGASIAPEQPQTFQQAPTLVQPDDAHEEEDLPPPVVLPDHHAQQEAPQQLSEEARGNGEIHDMERVLDGAQQPDQRLIQDVGGVSDIQEGPRRLIQPPQEEEQYTQVGAAAAAAGGVQYGLPPAEHPAAQDVRLDQEEGHAGLQEEIEQQLLLHEEELEGPAGEAAGYQGEDEEQVEYRDDAIAQPLDIGEGADRFDEEGEGEGEEEEEGDTPAAEPQGAPGNVEISIPEEAGIRQDGRYTEAASSGEKSVGTERLVQQTVGTMTAGLISLAEKTTNTYTGLFQSTIGTNTAKASLHSSTTQASPSVRAKSTDTAALPWGEEKSVQAVPPPPAPTHEAAVMAVSTMQEEGINTEKAHVREAGTATVNVQTQEGGSDTRGLVATATKQVAAVLSTEPFSQQTGASVFSLRHSTTDPLPSPRIPALPLPYPAAAAAAAANGAGDSAVGYHDNAPAVSRPKEEAWEMPRIPEYIPRQPDIHAYPVFMTDSSEDGPSAPSAQTQTQQQQQQHQEAEPSAGKKDRAPSRVSNGIAGPPPKKLSAKRRVVGKREEETNTNSNCNSNTSSAIVSKPISALKLRLGPGGGIGSAEGVPVGVGVSAAKEVHVPRKTGGLQKSVTTGDRDRDTKGREGKGNGSGPGSGLSKVAAAIAGQQQSPKGPPGQLQQPHLKRLPTGPSVYKRMVPAAQQPPQYRQPPAVRAAPKEAPTKKVAAPAPSTDTHSSYPPPRPSAPAPVGMGMPVLPPPVLPPHYHGFPFYHPMAMPPPGYHHLNEDMDLTRRSVGPPAPPPPPLPLPQTIWPQSSQSFYMSSGTAHTATSVGGTVHQHMPVLLGDYQHMPLLLGDYRVVMHPHPPHHHLQQQQQQPGSSHLPSQYHAHHG</sequence>
<dbReference type="PANTHER" id="PTHR24216">
    <property type="entry name" value="PAXILLIN-RELATED"/>
    <property type="match status" value="1"/>
</dbReference>
<feature type="region of interest" description="Disordered" evidence="2">
    <location>
        <begin position="158"/>
        <end position="177"/>
    </location>
</feature>
<evidence type="ECO:0000313" key="4">
    <source>
        <dbReference type="Proteomes" id="UP000041254"/>
    </source>
</evidence>
<organism evidence="3 4">
    <name type="scientific">Vitrella brassicaformis (strain CCMP3155)</name>
    <dbReference type="NCBI Taxonomy" id="1169540"/>
    <lineage>
        <taxon>Eukaryota</taxon>
        <taxon>Sar</taxon>
        <taxon>Alveolata</taxon>
        <taxon>Colpodellida</taxon>
        <taxon>Vitrellaceae</taxon>
        <taxon>Vitrella</taxon>
    </lineage>
</organism>
<reference evidence="3 4" key="1">
    <citation type="submission" date="2014-11" db="EMBL/GenBank/DDBJ databases">
        <authorList>
            <person name="Zhu J."/>
            <person name="Qi W."/>
            <person name="Song R."/>
        </authorList>
    </citation>
    <scope>NUCLEOTIDE SEQUENCE [LARGE SCALE GENOMIC DNA]</scope>
</reference>
<feature type="coiled-coil region" evidence="1">
    <location>
        <begin position="608"/>
        <end position="741"/>
    </location>
</feature>
<feature type="compositionally biased region" description="Basic and acidic residues" evidence="2">
    <location>
        <begin position="1588"/>
        <end position="1601"/>
    </location>
</feature>
<dbReference type="OMA" id="CARYEEL"/>
<feature type="compositionally biased region" description="Pro residues" evidence="2">
    <location>
        <begin position="525"/>
        <end position="541"/>
    </location>
</feature>
<feature type="region of interest" description="Disordered" evidence="2">
    <location>
        <begin position="334"/>
        <end position="393"/>
    </location>
</feature>
<proteinExistence type="predicted"/>
<feature type="region of interest" description="Disordered" evidence="2">
    <location>
        <begin position="430"/>
        <end position="559"/>
    </location>
</feature>
<protein>
    <submittedName>
        <fullName evidence="3">Uncharacterized protein</fullName>
    </submittedName>
</protein>
<dbReference type="Proteomes" id="UP000041254">
    <property type="component" value="Unassembled WGS sequence"/>
</dbReference>
<evidence type="ECO:0000313" key="3">
    <source>
        <dbReference type="EMBL" id="CEM32260.1"/>
    </source>
</evidence>
<feature type="region of interest" description="Disordered" evidence="2">
    <location>
        <begin position="1679"/>
        <end position="1805"/>
    </location>
</feature>
<feature type="region of interest" description="Disordered" evidence="2">
    <location>
        <begin position="976"/>
        <end position="1054"/>
    </location>
</feature>
<feature type="region of interest" description="Disordered" evidence="2">
    <location>
        <begin position="1923"/>
        <end position="1951"/>
    </location>
</feature>
<feature type="compositionally biased region" description="Low complexity" evidence="2">
    <location>
        <begin position="1758"/>
        <end position="1775"/>
    </location>
</feature>
<dbReference type="PANTHER" id="PTHR24216:SF65">
    <property type="entry name" value="PAXILLIN-LIKE PROTEIN 1"/>
    <property type="match status" value="1"/>
</dbReference>
<feature type="compositionally biased region" description="Basic and acidic residues" evidence="2">
    <location>
        <begin position="1131"/>
        <end position="1146"/>
    </location>
</feature>
<feature type="compositionally biased region" description="Basic and acidic residues" evidence="2">
    <location>
        <begin position="1696"/>
        <end position="1708"/>
    </location>
</feature>
<feature type="compositionally biased region" description="Polar residues" evidence="2">
    <location>
        <begin position="334"/>
        <end position="349"/>
    </location>
</feature>
<feature type="compositionally biased region" description="Acidic residues" evidence="2">
    <location>
        <begin position="1275"/>
        <end position="1290"/>
    </location>
</feature>
<feature type="region of interest" description="Disordered" evidence="2">
    <location>
        <begin position="1075"/>
        <end position="1228"/>
    </location>
</feature>
<feature type="compositionally biased region" description="Polar residues" evidence="2">
    <location>
        <begin position="548"/>
        <end position="559"/>
    </location>
</feature>
<feature type="region of interest" description="Disordered" evidence="2">
    <location>
        <begin position="1263"/>
        <end position="1331"/>
    </location>
</feature>
<dbReference type="VEuPathDB" id="CryptoDB:Vbra_975"/>
<feature type="compositionally biased region" description="Pro residues" evidence="2">
    <location>
        <begin position="983"/>
        <end position="1000"/>
    </location>
</feature>
<gene>
    <name evidence="3" type="ORF">Vbra_975</name>
</gene>
<feature type="compositionally biased region" description="Polar residues" evidence="2">
    <location>
        <begin position="356"/>
        <end position="370"/>
    </location>
</feature>
<feature type="region of interest" description="Disordered" evidence="2">
    <location>
        <begin position="1562"/>
        <end position="1642"/>
    </location>
</feature>
<feature type="compositionally biased region" description="Low complexity" evidence="2">
    <location>
        <begin position="1931"/>
        <end position="1945"/>
    </location>
</feature>
<name>A0A0G4GPF2_VITBC</name>
<feature type="compositionally biased region" description="Low complexity" evidence="2">
    <location>
        <begin position="1577"/>
        <end position="1587"/>
    </location>
</feature>
<keyword evidence="1" id="KW-0175">Coiled coil</keyword>
<keyword evidence="4" id="KW-1185">Reference proteome</keyword>
<feature type="compositionally biased region" description="Polar residues" evidence="2">
    <location>
        <begin position="1088"/>
        <end position="1097"/>
    </location>
</feature>
<evidence type="ECO:0000256" key="1">
    <source>
        <dbReference type="SAM" id="Coils"/>
    </source>
</evidence>
<feature type="compositionally biased region" description="Low complexity" evidence="2">
    <location>
        <begin position="1727"/>
        <end position="1742"/>
    </location>
</feature>